<comment type="caution">
    <text evidence="5">The sequence shown here is derived from an EMBL/GenBank/DDBJ whole genome shotgun (WGS) entry which is preliminary data.</text>
</comment>
<name>A0AAW1CZA1_9HEMI</name>
<dbReference type="EC" id="3.1.2.22" evidence="2"/>
<evidence type="ECO:0000259" key="4">
    <source>
        <dbReference type="Pfam" id="PF02230"/>
    </source>
</evidence>
<sequence>MTIPTWYDISGFTMNATENDSEIHSVATNLQSLVDDQIKKGIPLNRIVFAGHSRGGAMAMHMAFTSLKQIAGVATVGSFLPITSTLFQDLCKSKDYVTDIPLLLQLHGSADRLVSKHIGIETFRNLVTCGIPGIFRSYYKVGHLLTKTEIKHLYKFVNLLLPPI</sequence>
<accession>A0AAW1CZA1</accession>
<organism evidence="5 6">
    <name type="scientific">Rhynocoris fuscipes</name>
    <dbReference type="NCBI Taxonomy" id="488301"/>
    <lineage>
        <taxon>Eukaryota</taxon>
        <taxon>Metazoa</taxon>
        <taxon>Ecdysozoa</taxon>
        <taxon>Arthropoda</taxon>
        <taxon>Hexapoda</taxon>
        <taxon>Insecta</taxon>
        <taxon>Pterygota</taxon>
        <taxon>Neoptera</taxon>
        <taxon>Paraneoptera</taxon>
        <taxon>Hemiptera</taxon>
        <taxon>Heteroptera</taxon>
        <taxon>Panheteroptera</taxon>
        <taxon>Cimicomorpha</taxon>
        <taxon>Reduviidae</taxon>
        <taxon>Harpactorinae</taxon>
        <taxon>Harpactorini</taxon>
        <taxon>Rhynocoris</taxon>
    </lineage>
</organism>
<gene>
    <name evidence="5" type="ORF">O3M35_012305</name>
</gene>
<reference evidence="5 6" key="1">
    <citation type="submission" date="2022-12" db="EMBL/GenBank/DDBJ databases">
        <title>Chromosome-level genome assembly of true bugs.</title>
        <authorList>
            <person name="Ma L."/>
            <person name="Li H."/>
        </authorList>
    </citation>
    <scope>NUCLEOTIDE SEQUENCE [LARGE SCALE GENOMIC DNA]</scope>
    <source>
        <strain evidence="5">Lab_2022b</strain>
    </source>
</reference>
<comment type="similarity">
    <text evidence="1">Belongs to the AB hydrolase superfamily. AB hydrolase 2 family.</text>
</comment>
<evidence type="ECO:0000313" key="6">
    <source>
        <dbReference type="Proteomes" id="UP001461498"/>
    </source>
</evidence>
<dbReference type="GO" id="GO:0052689">
    <property type="term" value="F:carboxylic ester hydrolase activity"/>
    <property type="evidence" value="ECO:0007669"/>
    <property type="project" value="TreeGrafter"/>
</dbReference>
<keyword evidence="3" id="KW-0378">Hydrolase</keyword>
<dbReference type="Pfam" id="PF02230">
    <property type="entry name" value="Abhydrolase_2"/>
    <property type="match status" value="1"/>
</dbReference>
<dbReference type="PANTHER" id="PTHR10655:SF17">
    <property type="entry name" value="LYSOPHOSPHOLIPASE-LIKE PROTEIN 1"/>
    <property type="match status" value="1"/>
</dbReference>
<dbReference type="InterPro" id="IPR003140">
    <property type="entry name" value="PLipase/COase/thioEstase"/>
</dbReference>
<dbReference type="Proteomes" id="UP001461498">
    <property type="component" value="Unassembled WGS sequence"/>
</dbReference>
<feature type="domain" description="Phospholipase/carboxylesterase/thioesterase" evidence="4">
    <location>
        <begin position="1"/>
        <end position="160"/>
    </location>
</feature>
<dbReference type="SUPFAM" id="SSF53474">
    <property type="entry name" value="alpha/beta-Hydrolases"/>
    <property type="match status" value="1"/>
</dbReference>
<dbReference type="EMBL" id="JAPXFL010000009">
    <property type="protein sequence ID" value="KAK9501609.1"/>
    <property type="molecule type" value="Genomic_DNA"/>
</dbReference>
<dbReference type="AlphaFoldDB" id="A0AAW1CZA1"/>
<evidence type="ECO:0000256" key="2">
    <source>
        <dbReference type="ARBA" id="ARBA00012423"/>
    </source>
</evidence>
<dbReference type="Gene3D" id="3.40.50.1820">
    <property type="entry name" value="alpha/beta hydrolase"/>
    <property type="match status" value="1"/>
</dbReference>
<keyword evidence="6" id="KW-1185">Reference proteome</keyword>
<evidence type="ECO:0000256" key="3">
    <source>
        <dbReference type="ARBA" id="ARBA00022801"/>
    </source>
</evidence>
<evidence type="ECO:0000256" key="1">
    <source>
        <dbReference type="ARBA" id="ARBA00006499"/>
    </source>
</evidence>
<dbReference type="PANTHER" id="PTHR10655">
    <property type="entry name" value="LYSOPHOSPHOLIPASE-RELATED"/>
    <property type="match status" value="1"/>
</dbReference>
<dbReference type="InterPro" id="IPR050565">
    <property type="entry name" value="LYPA1-2/EST-like"/>
</dbReference>
<dbReference type="InterPro" id="IPR029058">
    <property type="entry name" value="AB_hydrolase_fold"/>
</dbReference>
<dbReference type="GO" id="GO:0008474">
    <property type="term" value="F:palmitoyl-(protein) hydrolase activity"/>
    <property type="evidence" value="ECO:0007669"/>
    <property type="project" value="UniProtKB-EC"/>
</dbReference>
<protein>
    <recommendedName>
        <fullName evidence="2">palmitoyl-protein hydrolase</fullName>
        <ecNumber evidence="2">3.1.2.22</ecNumber>
    </recommendedName>
</protein>
<evidence type="ECO:0000313" key="5">
    <source>
        <dbReference type="EMBL" id="KAK9501609.1"/>
    </source>
</evidence>
<proteinExistence type="inferred from homology"/>
<dbReference type="GO" id="GO:0005737">
    <property type="term" value="C:cytoplasm"/>
    <property type="evidence" value="ECO:0007669"/>
    <property type="project" value="TreeGrafter"/>
</dbReference>